<geneLocation type="plasmid" evidence="1 2">
    <name>pRetIE4771b</name>
</geneLocation>
<dbReference type="Proteomes" id="UP000027180">
    <property type="component" value="Plasmid pRetIE4771b"/>
</dbReference>
<dbReference type="KEGG" id="rei:IE4771_PB00078"/>
<accession>A0A060I7F5</accession>
<evidence type="ECO:0000313" key="2">
    <source>
        <dbReference type="Proteomes" id="UP000027180"/>
    </source>
</evidence>
<reference evidence="1 2" key="1">
    <citation type="submission" date="2013-12" db="EMBL/GenBank/DDBJ databases">
        <title>Complete genome sequence of Rhizobium etli bv. mimosae IE4771.</title>
        <authorList>
            <person name="Bustos P."/>
            <person name="Santamaria R.I."/>
            <person name="Lozano L."/>
            <person name="Ormeno-Orrillo E."/>
            <person name="Rogel M.A."/>
            <person name="Romero D."/>
            <person name="Cevallos M.A."/>
            <person name="Martinez-Romero E."/>
            <person name="Gonzalez V."/>
        </authorList>
    </citation>
    <scope>NUCLEOTIDE SEQUENCE [LARGE SCALE GENOMIC DNA]</scope>
    <source>
        <strain evidence="1 2">IE4771</strain>
        <plasmid evidence="2">Plasmid pRetIE4771b</plasmid>
    </source>
</reference>
<dbReference type="EMBL" id="CP006988">
    <property type="protein sequence ID" value="AIC29812.1"/>
    <property type="molecule type" value="Genomic_DNA"/>
</dbReference>
<proteinExistence type="predicted"/>
<name>A0A060I7F5_RHIET</name>
<gene>
    <name evidence="1" type="ORF">IE4771_PB00078</name>
</gene>
<keyword evidence="1" id="KW-0614">Plasmid</keyword>
<evidence type="ECO:0000313" key="1">
    <source>
        <dbReference type="EMBL" id="AIC29812.1"/>
    </source>
</evidence>
<dbReference type="HOGENOM" id="CLU_1561639_0_0_5"/>
<dbReference type="AlphaFoldDB" id="A0A060I7F5"/>
<sequence>MREDFINSPLDKSNQLRILAADQERIGFIGIVGLARLDPLRWATVGGSPSLHLGVNDLAITEVDEPPILDGSRTEPTHQARVCWELADVVAFLSVIAAGLNLIGIARTNNSWGGAILVHSHALPNTEKVNLASLSDDLDRGRSIHVSEEHIRYLRFAASNEIGDAGNKNDR</sequence>
<protein>
    <submittedName>
        <fullName evidence="1">Uncharacterized protein</fullName>
    </submittedName>
</protein>
<organism evidence="1 2">
    <name type="scientific">Rhizobium etli bv. mimosae str. IE4771</name>
    <dbReference type="NCBI Taxonomy" id="1432050"/>
    <lineage>
        <taxon>Bacteria</taxon>
        <taxon>Pseudomonadati</taxon>
        <taxon>Pseudomonadota</taxon>
        <taxon>Alphaproteobacteria</taxon>
        <taxon>Hyphomicrobiales</taxon>
        <taxon>Rhizobiaceae</taxon>
        <taxon>Rhizobium/Agrobacterium group</taxon>
        <taxon>Rhizobium</taxon>
    </lineage>
</organism>